<dbReference type="AlphaFoldDB" id="A0A238WCS1"/>
<dbReference type="InterPro" id="IPR043732">
    <property type="entry name" value="DUF5675"/>
</dbReference>
<dbReference type="Pfam" id="PF18925">
    <property type="entry name" value="DUF5675"/>
    <property type="match status" value="1"/>
</dbReference>
<evidence type="ECO:0000313" key="3">
    <source>
        <dbReference type="Proteomes" id="UP000198384"/>
    </source>
</evidence>
<sequence>MHLLLHRTYFKEGTNGALFYKGHFLGFVIELPWLDNKRIISCIPEGVYTLKPRFSEKFKHHLQVENVPNRNLILIHPANDAKLELEGCLAPVTNLIGIGKGLYSRPLFQKIIALCYQAFDRKETITLTIKS</sequence>
<dbReference type="OrthoDB" id="707810at2"/>
<name>A0A238WCS1_9FLAO</name>
<organism evidence="2 3">
    <name type="scientific">Lutibacter agarilyticus</name>
    <dbReference type="NCBI Taxonomy" id="1109740"/>
    <lineage>
        <taxon>Bacteria</taxon>
        <taxon>Pseudomonadati</taxon>
        <taxon>Bacteroidota</taxon>
        <taxon>Flavobacteriia</taxon>
        <taxon>Flavobacteriales</taxon>
        <taxon>Flavobacteriaceae</taxon>
        <taxon>Lutibacter</taxon>
    </lineage>
</organism>
<proteinExistence type="predicted"/>
<protein>
    <recommendedName>
        <fullName evidence="1">DUF5675 domain-containing protein</fullName>
    </recommendedName>
</protein>
<dbReference type="EMBL" id="FZNT01000003">
    <property type="protein sequence ID" value="SNR43499.1"/>
    <property type="molecule type" value="Genomic_DNA"/>
</dbReference>
<feature type="domain" description="DUF5675" evidence="1">
    <location>
        <begin position="5"/>
        <end position="115"/>
    </location>
</feature>
<evidence type="ECO:0000313" key="2">
    <source>
        <dbReference type="EMBL" id="SNR43499.1"/>
    </source>
</evidence>
<accession>A0A238WCS1</accession>
<dbReference type="RefSeq" id="WP_089380695.1">
    <property type="nucleotide sequence ID" value="NZ_FZNT01000003.1"/>
</dbReference>
<dbReference type="Proteomes" id="UP000198384">
    <property type="component" value="Unassembled WGS sequence"/>
</dbReference>
<evidence type="ECO:0000259" key="1">
    <source>
        <dbReference type="Pfam" id="PF18925"/>
    </source>
</evidence>
<gene>
    <name evidence="2" type="ORF">SAMN06265371_1039</name>
</gene>
<keyword evidence="3" id="KW-1185">Reference proteome</keyword>
<reference evidence="2 3" key="1">
    <citation type="submission" date="2017-06" db="EMBL/GenBank/DDBJ databases">
        <authorList>
            <person name="Kim H.J."/>
            <person name="Triplett B.A."/>
        </authorList>
    </citation>
    <scope>NUCLEOTIDE SEQUENCE [LARGE SCALE GENOMIC DNA]</scope>
    <source>
        <strain evidence="2 3">DSM 29150</strain>
    </source>
</reference>